<dbReference type="Proteomes" id="UP000316598">
    <property type="component" value="Unassembled WGS sequence"/>
</dbReference>
<gene>
    <name evidence="1" type="ORF">Pla22_02140</name>
</gene>
<dbReference type="AlphaFoldDB" id="A0A5C5WQ76"/>
<evidence type="ECO:0000313" key="1">
    <source>
        <dbReference type="EMBL" id="TWT52590.1"/>
    </source>
</evidence>
<sequence length="71" mass="8198">MTHLSSDHLWMRESIRAVARNFMMRDLTLHVVSLTKITATERKLKNMVVLCQRSEVMPKVAPTGVVYALER</sequence>
<name>A0A5C5WQ76_9BACT</name>
<organism evidence="1 2">
    <name type="scientific">Rubripirellula amarantea</name>
    <dbReference type="NCBI Taxonomy" id="2527999"/>
    <lineage>
        <taxon>Bacteria</taxon>
        <taxon>Pseudomonadati</taxon>
        <taxon>Planctomycetota</taxon>
        <taxon>Planctomycetia</taxon>
        <taxon>Pirellulales</taxon>
        <taxon>Pirellulaceae</taxon>
        <taxon>Rubripirellula</taxon>
    </lineage>
</organism>
<reference evidence="1 2" key="1">
    <citation type="submission" date="2019-02" db="EMBL/GenBank/DDBJ databases">
        <title>Deep-cultivation of Planctomycetes and their phenomic and genomic characterization uncovers novel biology.</title>
        <authorList>
            <person name="Wiegand S."/>
            <person name="Jogler M."/>
            <person name="Boedeker C."/>
            <person name="Pinto D."/>
            <person name="Vollmers J."/>
            <person name="Rivas-Marin E."/>
            <person name="Kohn T."/>
            <person name="Peeters S.H."/>
            <person name="Heuer A."/>
            <person name="Rast P."/>
            <person name="Oberbeckmann S."/>
            <person name="Bunk B."/>
            <person name="Jeske O."/>
            <person name="Meyerdierks A."/>
            <person name="Storesund J.E."/>
            <person name="Kallscheuer N."/>
            <person name="Luecker S."/>
            <person name="Lage O.M."/>
            <person name="Pohl T."/>
            <person name="Merkel B.J."/>
            <person name="Hornburger P."/>
            <person name="Mueller R.-W."/>
            <person name="Bruemmer F."/>
            <person name="Labrenz M."/>
            <person name="Spormann A.M."/>
            <person name="Op Den Camp H."/>
            <person name="Overmann J."/>
            <person name="Amann R."/>
            <person name="Jetten M.S.M."/>
            <person name="Mascher T."/>
            <person name="Medema M.H."/>
            <person name="Devos D.P."/>
            <person name="Kaster A.-K."/>
            <person name="Ovreas L."/>
            <person name="Rohde M."/>
            <person name="Galperin M.Y."/>
            <person name="Jogler C."/>
        </authorList>
    </citation>
    <scope>NUCLEOTIDE SEQUENCE [LARGE SCALE GENOMIC DNA]</scope>
    <source>
        <strain evidence="1 2">Pla22</strain>
    </source>
</reference>
<dbReference type="RefSeq" id="WP_146512933.1">
    <property type="nucleotide sequence ID" value="NZ_SJPI01000001.1"/>
</dbReference>
<proteinExistence type="predicted"/>
<dbReference type="EMBL" id="SJPI01000001">
    <property type="protein sequence ID" value="TWT52590.1"/>
    <property type="molecule type" value="Genomic_DNA"/>
</dbReference>
<comment type="caution">
    <text evidence="1">The sequence shown here is derived from an EMBL/GenBank/DDBJ whole genome shotgun (WGS) entry which is preliminary data.</text>
</comment>
<protein>
    <submittedName>
        <fullName evidence="1">Uncharacterized protein</fullName>
    </submittedName>
</protein>
<evidence type="ECO:0000313" key="2">
    <source>
        <dbReference type="Proteomes" id="UP000316598"/>
    </source>
</evidence>
<keyword evidence="2" id="KW-1185">Reference proteome</keyword>
<accession>A0A5C5WQ76</accession>